<gene>
    <name evidence="1" type="ORF">BXY64_3074</name>
</gene>
<sequence length="75" mass="8257">MRPAKCIALINIERADINNEHAGGRSHDADGRWERAVINIDGADINIERALGRSHDADGRQERALINNEGNIGRS</sequence>
<evidence type="ECO:0000313" key="2">
    <source>
        <dbReference type="Proteomes" id="UP000284531"/>
    </source>
</evidence>
<comment type="caution">
    <text evidence="1">The sequence shown here is derived from an EMBL/GenBank/DDBJ whole genome shotgun (WGS) entry which is preliminary data.</text>
</comment>
<dbReference type="OrthoDB" id="9864834at2"/>
<dbReference type="AlphaFoldDB" id="A0A419WXA3"/>
<accession>A0A419WXA3</accession>
<dbReference type="RefSeq" id="WP_147376009.1">
    <property type="nucleotide sequence ID" value="NZ_RAPQ01000010.1"/>
</dbReference>
<evidence type="ECO:0000313" key="1">
    <source>
        <dbReference type="EMBL" id="RKE00078.1"/>
    </source>
</evidence>
<name>A0A419WXA3_9BACT</name>
<dbReference type="EMBL" id="RAPQ01000010">
    <property type="protein sequence ID" value="RKE00078.1"/>
    <property type="molecule type" value="Genomic_DNA"/>
</dbReference>
<keyword evidence="2" id="KW-1185">Reference proteome</keyword>
<protein>
    <submittedName>
        <fullName evidence="1">Uncharacterized protein</fullName>
    </submittedName>
</protein>
<reference evidence="1 2" key="1">
    <citation type="submission" date="2018-09" db="EMBL/GenBank/DDBJ databases">
        <title>Genomic Encyclopedia of Archaeal and Bacterial Type Strains, Phase II (KMG-II): from individual species to whole genera.</title>
        <authorList>
            <person name="Goeker M."/>
        </authorList>
    </citation>
    <scope>NUCLEOTIDE SEQUENCE [LARGE SCALE GENOMIC DNA]</scope>
    <source>
        <strain evidence="1 2">DSM 21950</strain>
    </source>
</reference>
<organism evidence="1 2">
    <name type="scientific">Marinifilum flexuosum</name>
    <dbReference type="NCBI Taxonomy" id="1117708"/>
    <lineage>
        <taxon>Bacteria</taxon>
        <taxon>Pseudomonadati</taxon>
        <taxon>Bacteroidota</taxon>
        <taxon>Bacteroidia</taxon>
        <taxon>Marinilabiliales</taxon>
        <taxon>Marinifilaceae</taxon>
    </lineage>
</organism>
<proteinExistence type="predicted"/>
<dbReference type="Proteomes" id="UP000284531">
    <property type="component" value="Unassembled WGS sequence"/>
</dbReference>